<evidence type="ECO:0000313" key="2">
    <source>
        <dbReference type="EMBL" id="EKC31855.1"/>
    </source>
</evidence>
<dbReference type="Gene3D" id="1.10.357.40">
    <property type="entry name" value="YbiA-like"/>
    <property type="match status" value="1"/>
</dbReference>
<dbReference type="InParanoid" id="K1QSD5"/>
<dbReference type="HOGENOM" id="CLU_101122_1_0_1"/>
<evidence type="ECO:0000256" key="1">
    <source>
        <dbReference type="SAM" id="MobiDB-lite"/>
    </source>
</evidence>
<gene>
    <name evidence="2" type="ORF">CGI_10005659</name>
</gene>
<protein>
    <submittedName>
        <fullName evidence="2">Uncharacterized protein</fullName>
    </submittedName>
</protein>
<feature type="region of interest" description="Disordered" evidence="1">
    <location>
        <begin position="74"/>
        <end position="94"/>
    </location>
</feature>
<dbReference type="EMBL" id="JH816503">
    <property type="protein sequence ID" value="EKC31855.1"/>
    <property type="molecule type" value="Genomic_DNA"/>
</dbReference>
<reference evidence="2" key="1">
    <citation type="journal article" date="2012" name="Nature">
        <title>The oyster genome reveals stress adaptation and complexity of shell formation.</title>
        <authorList>
            <person name="Zhang G."/>
            <person name="Fang X."/>
            <person name="Guo X."/>
            <person name="Li L."/>
            <person name="Luo R."/>
            <person name="Xu F."/>
            <person name="Yang P."/>
            <person name="Zhang L."/>
            <person name="Wang X."/>
            <person name="Qi H."/>
            <person name="Xiong Z."/>
            <person name="Que H."/>
            <person name="Xie Y."/>
            <person name="Holland P.W."/>
            <person name="Paps J."/>
            <person name="Zhu Y."/>
            <person name="Wu F."/>
            <person name="Chen Y."/>
            <person name="Wang J."/>
            <person name="Peng C."/>
            <person name="Meng J."/>
            <person name="Yang L."/>
            <person name="Liu J."/>
            <person name="Wen B."/>
            <person name="Zhang N."/>
            <person name="Huang Z."/>
            <person name="Zhu Q."/>
            <person name="Feng Y."/>
            <person name="Mount A."/>
            <person name="Hedgecock D."/>
            <person name="Xu Z."/>
            <person name="Liu Y."/>
            <person name="Domazet-Loso T."/>
            <person name="Du Y."/>
            <person name="Sun X."/>
            <person name="Zhang S."/>
            <person name="Liu B."/>
            <person name="Cheng P."/>
            <person name="Jiang X."/>
            <person name="Li J."/>
            <person name="Fan D."/>
            <person name="Wang W."/>
            <person name="Fu W."/>
            <person name="Wang T."/>
            <person name="Wang B."/>
            <person name="Zhang J."/>
            <person name="Peng Z."/>
            <person name="Li Y."/>
            <person name="Li N."/>
            <person name="Wang J."/>
            <person name="Chen M."/>
            <person name="He Y."/>
            <person name="Tan F."/>
            <person name="Song X."/>
            <person name="Zheng Q."/>
            <person name="Huang R."/>
            <person name="Yang H."/>
            <person name="Du X."/>
            <person name="Chen L."/>
            <person name="Yang M."/>
            <person name="Gaffney P.M."/>
            <person name="Wang S."/>
            <person name="Luo L."/>
            <person name="She Z."/>
            <person name="Ming Y."/>
            <person name="Huang W."/>
            <person name="Zhang S."/>
            <person name="Huang B."/>
            <person name="Zhang Y."/>
            <person name="Qu T."/>
            <person name="Ni P."/>
            <person name="Miao G."/>
            <person name="Wang J."/>
            <person name="Wang Q."/>
            <person name="Steinberg C.E."/>
            <person name="Wang H."/>
            <person name="Li N."/>
            <person name="Qian L."/>
            <person name="Zhang G."/>
            <person name="Li Y."/>
            <person name="Yang H."/>
            <person name="Liu X."/>
            <person name="Wang J."/>
            <person name="Yin Y."/>
            <person name="Wang J."/>
        </authorList>
    </citation>
    <scope>NUCLEOTIDE SEQUENCE [LARGE SCALE GENOMIC DNA]</scope>
    <source>
        <strain evidence="2">05x7-T-G4-1.051#20</strain>
    </source>
</reference>
<dbReference type="InterPro" id="IPR037238">
    <property type="entry name" value="YbiA-like_sf"/>
</dbReference>
<feature type="compositionally biased region" description="Polar residues" evidence="1">
    <location>
        <begin position="83"/>
        <end position="94"/>
    </location>
</feature>
<accession>K1QSD5</accession>
<feature type="compositionally biased region" description="Polar residues" evidence="1">
    <location>
        <begin position="106"/>
        <end position="120"/>
    </location>
</feature>
<organism evidence="2">
    <name type="scientific">Magallana gigas</name>
    <name type="common">Pacific oyster</name>
    <name type="synonym">Crassostrea gigas</name>
    <dbReference type="NCBI Taxonomy" id="29159"/>
    <lineage>
        <taxon>Eukaryota</taxon>
        <taxon>Metazoa</taxon>
        <taxon>Spiralia</taxon>
        <taxon>Lophotrochozoa</taxon>
        <taxon>Mollusca</taxon>
        <taxon>Bivalvia</taxon>
        <taxon>Autobranchia</taxon>
        <taxon>Pteriomorphia</taxon>
        <taxon>Ostreida</taxon>
        <taxon>Ostreoidea</taxon>
        <taxon>Ostreidae</taxon>
        <taxon>Magallana</taxon>
    </lineage>
</organism>
<proteinExistence type="predicted"/>
<name>K1QSD5_MAGGI</name>
<sequence length="127" mass="14315">MQDILENKCVQVPMFQEKLRTSKQSTIFVEATFNDEWGSGLDRQGTLNTKPEHWPGSNKLGLLLKKMAKKVTKRKLSDIVNRKQGNSNRDQSRQLNIVQMLKQLRTASDSDVSGCNTDSDSSSDEGK</sequence>
<feature type="region of interest" description="Disordered" evidence="1">
    <location>
        <begin position="106"/>
        <end position="127"/>
    </location>
</feature>
<dbReference type="SUPFAM" id="SSF143990">
    <property type="entry name" value="YbiA-like"/>
    <property type="match status" value="1"/>
</dbReference>
<dbReference type="AlphaFoldDB" id="K1QSD5"/>